<evidence type="ECO:0000313" key="7">
    <source>
        <dbReference type="WBParaSite" id="DME_0000453601-mRNA-1"/>
    </source>
</evidence>
<feature type="transmembrane region" description="Helical" evidence="2">
    <location>
        <begin position="255"/>
        <end position="282"/>
    </location>
</feature>
<evidence type="ECO:0000313" key="5">
    <source>
        <dbReference type="Proteomes" id="UP000038040"/>
    </source>
</evidence>
<accession>A0A0N4UBF9</accession>
<name>A0A0N4UBF9_DRAME</name>
<keyword evidence="6" id="KW-1185">Reference proteome</keyword>
<gene>
    <name evidence="4" type="ORF">DME_LOCUS8419</name>
</gene>
<evidence type="ECO:0000256" key="2">
    <source>
        <dbReference type="SAM" id="Phobius"/>
    </source>
</evidence>
<reference evidence="7" key="1">
    <citation type="submission" date="2017-02" db="UniProtKB">
        <authorList>
            <consortium name="WormBaseParasite"/>
        </authorList>
    </citation>
    <scope>IDENTIFICATION</scope>
</reference>
<dbReference type="GO" id="GO:0005802">
    <property type="term" value="C:trans-Golgi network"/>
    <property type="evidence" value="ECO:0007669"/>
    <property type="project" value="TreeGrafter"/>
</dbReference>
<dbReference type="PANTHER" id="PTHR21512:SF5">
    <property type="entry name" value="TRAFFICKING PROTEIN PARTICLE COMPLEX SUBUNIT 9"/>
    <property type="match status" value="1"/>
</dbReference>
<dbReference type="STRING" id="318479.A0A0N4UBF9"/>
<sequence>MANTEATLPIIDDHYRITILVRQFGQRTPTVFNRLVERLHRVRYLQVSDNPKRVIIANFVSTINYNLAHFGELQAFRRVIGLIGVVVLESEPSTSKEIIDDGRSSLDKKKQRSSAAVTLLTLPQIKKQYDLCKTEFAASLVDSRCIMLGCIENKDFWPPRELFCFNCLDDADPLEGVVRDFMRSIFFVLESRRLDLSYEKLENPPCPSVLDEQKKKCIGRLRKQIADYTLMTGLPFLALDAYQSSIDALKQANDLLWLAGMLLLVVIFLAAFEGWACAAMVVKYDLNDEYNSSNFIQRVATACQLQQISSFQERDQRIRSFGHQRHPSENECTSITSNAMQDITVEEHNRRFIKLPLTRNTDSSERKNAVNHKEITEKFKMALENYSRFSFVANIEYECMVRCASAYRYQRLFIEMESFIRDNVGKYLDDNYTIFDNITKANICLNTSAMFRMIGFHRKCAFFARLAVLFRLHASDGEAKTIVDYRYVYPILYRSLAGYGIPEDLKEISGDLSVLGPVHIQRKAFHEVFMSAMRAEYHDAAIRHLCCILQVYYDYMDFESIVRLLDELFRLVSVRDGFHHLNQHISLPQCGIIIPPIQMTRNFTVCSLPPHLAPIVIRPRVTSDIFIYSPFQRGDISSNAIRWVVDCACEVSVRVKNYLPFELSVHNLSLLSEGCSLETIPVRLSLAASADSNDLVDIKLISVPRSAGRLLITGYSCEVLGVKNICRLRDMPEEARMQNAGSNASVFDVEVLPALPVLRLQTSLPRAPISEADLEPAAELSVYSGQTFEHTISIVNTSENIGIADVRLEVKQPKVCGGPCLIEIVNDWIDDDLLTTIGTKKNFFFMIFGIDPSATADDGSMRSRDGLDDDNSSNEFTSESAHDRIPFTGRLLTSEFIIHYKADIIGPENEQYERRCRLPLAVSIIPAVTVSAWHVLPGDGPTSRYVLIDVTNSTEWDAELLYGKGKLIGVQPKEICRVPLLCECCSEVASDAFKQAESRSSHMMQVQEMERLRRMLERHVSAHLDIRWSISSCNLMGSVPVGPLLSSVAFLKQLIVPAISFGVFLNQKFSEMSVNGVPYLSEDDILAGIGEIFDLEVKLISSVRGNRLYSGFLQLQCYRDVQNGSIINSNDSMIVLNADSVPFADYDCNDEKNEKNLDTISIENDYAPSSLEIDQRSSTNSKVFSKIFTANFLVIFRYEGCHKVKPFINLYEGSSLISKEELFCSAVSFNVVTKVG</sequence>
<reference evidence="4 6" key="2">
    <citation type="submission" date="2018-11" db="EMBL/GenBank/DDBJ databases">
        <authorList>
            <consortium name="Pathogen Informatics"/>
        </authorList>
    </citation>
    <scope>NUCLEOTIDE SEQUENCE [LARGE SCALE GENOMIC DNA]</scope>
</reference>
<evidence type="ECO:0000313" key="4">
    <source>
        <dbReference type="EMBL" id="VDN58446.1"/>
    </source>
</evidence>
<feature type="domain" description="Trs120/TRAPPC9 first Ig-like" evidence="3">
    <location>
        <begin position="623"/>
        <end position="721"/>
    </location>
</feature>
<dbReference type="PANTHER" id="PTHR21512">
    <property type="entry name" value="TRAFFICKING PROTEIN PARTICLE COMPLEX SUBUNIT 9"/>
    <property type="match status" value="1"/>
</dbReference>
<evidence type="ECO:0000256" key="1">
    <source>
        <dbReference type="SAM" id="MobiDB-lite"/>
    </source>
</evidence>
<dbReference type="OrthoDB" id="27962at2759"/>
<evidence type="ECO:0000313" key="6">
    <source>
        <dbReference type="Proteomes" id="UP000274756"/>
    </source>
</evidence>
<dbReference type="InterPro" id="IPR013935">
    <property type="entry name" value="Trs120_TRAPPC9"/>
</dbReference>
<keyword evidence="2" id="KW-0812">Transmembrane</keyword>
<dbReference type="Proteomes" id="UP000274756">
    <property type="component" value="Unassembled WGS sequence"/>
</dbReference>
<dbReference type="WBParaSite" id="DME_0000453601-mRNA-1">
    <property type="protein sequence ID" value="DME_0000453601-mRNA-1"/>
    <property type="gene ID" value="DME_0000453601"/>
</dbReference>
<protein>
    <submittedName>
        <fullName evidence="7">DUF4477 domain-containing protein</fullName>
    </submittedName>
</protein>
<dbReference type="AlphaFoldDB" id="A0A0N4UBF9"/>
<keyword evidence="2" id="KW-0472">Membrane</keyword>
<keyword evidence="2" id="KW-1133">Transmembrane helix</keyword>
<dbReference type="Pfam" id="PF26254">
    <property type="entry name" value="Ig_TRAPPC9-Trs120_1st"/>
    <property type="match status" value="1"/>
</dbReference>
<dbReference type="EMBL" id="UYYG01001168">
    <property type="protein sequence ID" value="VDN58446.1"/>
    <property type="molecule type" value="Genomic_DNA"/>
</dbReference>
<evidence type="ECO:0000259" key="3">
    <source>
        <dbReference type="Pfam" id="PF26254"/>
    </source>
</evidence>
<dbReference type="Proteomes" id="UP000038040">
    <property type="component" value="Unplaced"/>
</dbReference>
<dbReference type="InterPro" id="IPR058565">
    <property type="entry name" value="Ig_TRAPPC9_Trs120_1st"/>
</dbReference>
<organism evidence="5 7">
    <name type="scientific">Dracunculus medinensis</name>
    <name type="common">Guinea worm</name>
    <dbReference type="NCBI Taxonomy" id="318479"/>
    <lineage>
        <taxon>Eukaryota</taxon>
        <taxon>Metazoa</taxon>
        <taxon>Ecdysozoa</taxon>
        <taxon>Nematoda</taxon>
        <taxon>Chromadorea</taxon>
        <taxon>Rhabditida</taxon>
        <taxon>Spirurina</taxon>
        <taxon>Dracunculoidea</taxon>
        <taxon>Dracunculidae</taxon>
        <taxon>Dracunculus</taxon>
    </lineage>
</organism>
<feature type="region of interest" description="Disordered" evidence="1">
    <location>
        <begin position="857"/>
        <end position="880"/>
    </location>
</feature>
<proteinExistence type="predicted"/>